<keyword evidence="9 11" id="KW-1133">Transmembrane helix</keyword>
<protein>
    <recommendedName>
        <fullName evidence="11 12">4-hydroxybenzoate octaprenyltransferase</fullName>
        <ecNumber evidence="11 12">2.5.1.39</ecNumber>
    </recommendedName>
    <alternativeName>
        <fullName evidence="11">4-HB polyprenyltransferase</fullName>
    </alternativeName>
</protein>
<evidence type="ECO:0000256" key="8">
    <source>
        <dbReference type="ARBA" id="ARBA00022692"/>
    </source>
</evidence>
<evidence type="ECO:0000256" key="4">
    <source>
        <dbReference type="ARBA" id="ARBA00022475"/>
    </source>
</evidence>
<dbReference type="EC" id="2.5.1.39" evidence="11 12"/>
<dbReference type="FunFam" id="1.10.357.140:FF:000003">
    <property type="entry name" value="4-hydroxybenzoate polyprenyltransferase, mitochondrial"/>
    <property type="match status" value="1"/>
</dbReference>
<evidence type="ECO:0000256" key="3">
    <source>
        <dbReference type="ARBA" id="ARBA00005985"/>
    </source>
</evidence>
<evidence type="ECO:0000256" key="1">
    <source>
        <dbReference type="ARBA" id="ARBA00001946"/>
    </source>
</evidence>
<dbReference type="NCBIfam" id="TIGR01474">
    <property type="entry name" value="ubiA_proteo"/>
    <property type="match status" value="1"/>
</dbReference>
<dbReference type="Pfam" id="PF01040">
    <property type="entry name" value="UbiA"/>
    <property type="match status" value="1"/>
</dbReference>
<dbReference type="PANTHER" id="PTHR11048:SF28">
    <property type="entry name" value="4-HYDROXYBENZOATE POLYPRENYLTRANSFERASE, MITOCHONDRIAL"/>
    <property type="match status" value="1"/>
</dbReference>
<dbReference type="Gene3D" id="1.20.120.1780">
    <property type="entry name" value="UbiA prenyltransferase"/>
    <property type="match status" value="1"/>
</dbReference>
<evidence type="ECO:0000256" key="5">
    <source>
        <dbReference type="ARBA" id="ARBA00022519"/>
    </source>
</evidence>
<dbReference type="EMBL" id="UFSM01000001">
    <property type="protein sequence ID" value="SUU91223.1"/>
    <property type="molecule type" value="Genomic_DNA"/>
</dbReference>
<dbReference type="FunFam" id="1.20.120.1780:FF:000001">
    <property type="entry name" value="4-hydroxybenzoate octaprenyltransferase"/>
    <property type="match status" value="1"/>
</dbReference>
<name>A0A380WQK5_AMIAI</name>
<evidence type="ECO:0000313" key="14">
    <source>
        <dbReference type="Proteomes" id="UP000254701"/>
    </source>
</evidence>
<dbReference type="Gene3D" id="1.10.357.140">
    <property type="entry name" value="UbiA prenyltransferase"/>
    <property type="match status" value="1"/>
</dbReference>
<dbReference type="PANTHER" id="PTHR11048">
    <property type="entry name" value="PRENYLTRANSFERASES"/>
    <property type="match status" value="1"/>
</dbReference>
<dbReference type="GO" id="GO:0008412">
    <property type="term" value="F:4-hydroxybenzoate polyprenyltransferase activity"/>
    <property type="evidence" value="ECO:0007669"/>
    <property type="project" value="UniProtKB-UniRule"/>
</dbReference>
<evidence type="ECO:0000313" key="13">
    <source>
        <dbReference type="EMBL" id="SUU91223.1"/>
    </source>
</evidence>
<dbReference type="UniPathway" id="UPA00232"/>
<keyword evidence="10 11" id="KW-0472">Membrane</keyword>
<comment type="similarity">
    <text evidence="3 11">Belongs to the UbiA prenyltransferase family.</text>
</comment>
<feature type="transmembrane region" description="Helical" evidence="11">
    <location>
        <begin position="211"/>
        <end position="229"/>
    </location>
</feature>
<dbReference type="InterPro" id="IPR000537">
    <property type="entry name" value="UbiA_prenyltransferase"/>
</dbReference>
<dbReference type="CDD" id="cd13959">
    <property type="entry name" value="PT_UbiA_COQ2"/>
    <property type="match status" value="1"/>
</dbReference>
<keyword evidence="6 11" id="KW-0808">Transferase</keyword>
<comment type="cofactor">
    <cofactor evidence="1 11">
        <name>Mg(2+)</name>
        <dbReference type="ChEBI" id="CHEBI:18420"/>
    </cofactor>
</comment>
<dbReference type="InterPro" id="IPR006370">
    <property type="entry name" value="HB_polyprenyltransferase-like"/>
</dbReference>
<dbReference type="GO" id="GO:0005886">
    <property type="term" value="C:plasma membrane"/>
    <property type="evidence" value="ECO:0007669"/>
    <property type="project" value="UniProtKB-SubCell"/>
</dbReference>
<dbReference type="InterPro" id="IPR039653">
    <property type="entry name" value="Prenyltransferase"/>
</dbReference>
<evidence type="ECO:0000256" key="9">
    <source>
        <dbReference type="ARBA" id="ARBA00022989"/>
    </source>
</evidence>
<dbReference type="GO" id="GO:0006744">
    <property type="term" value="P:ubiquinone biosynthetic process"/>
    <property type="evidence" value="ECO:0007669"/>
    <property type="project" value="UniProtKB-UniRule"/>
</dbReference>
<feature type="transmembrane region" description="Helical" evidence="11">
    <location>
        <begin position="82"/>
        <end position="103"/>
    </location>
</feature>
<dbReference type="AlphaFoldDB" id="A0A380WQK5"/>
<dbReference type="InterPro" id="IPR044878">
    <property type="entry name" value="UbiA_sf"/>
</dbReference>
<keyword evidence="11" id="KW-0460">Magnesium</keyword>
<dbReference type="PROSITE" id="PS00943">
    <property type="entry name" value="UBIA"/>
    <property type="match status" value="1"/>
</dbReference>
<sequence>MLDVMHPLVAEAVEVKLQHGQSRTNRPLDACPRRWHSNAMETIQSKAGQGRVADAPSGHWVYRALPRGLWPYAQLARWDRPIGWWLLLWPCWWSTAMAASAYARPGDSLMSLLPSPSFLVLFLIGAVAMRGAGCTYNDIVDEGIDAQVERTRSRPLPSGQVSRRQAWIFLVLQALVGLVVLLQFNSFAVLLGISSLAIVAIYPFMKRITNWPQFVLGLAFSWGALMGWAAEFGDIDGPAVLLYFGSIMWVIGYDTIYAHQDKEDDALVGVKSTARFFGENTKSWLVGLYAGALMMFAMAFAIAQVPMPALAGLVAAGAHMIRQITVLDIDNPDQCLRLFRSNGQIGWIIFIGLICGGAWVALKPLI</sequence>
<evidence type="ECO:0000256" key="12">
    <source>
        <dbReference type="NCBIfam" id="TIGR01474"/>
    </source>
</evidence>
<feature type="transmembrane region" description="Helical" evidence="11">
    <location>
        <begin position="345"/>
        <end position="362"/>
    </location>
</feature>
<keyword evidence="5 11" id="KW-0997">Cell inner membrane</keyword>
<evidence type="ECO:0000256" key="10">
    <source>
        <dbReference type="ARBA" id="ARBA00023136"/>
    </source>
</evidence>
<comment type="function">
    <text evidence="11">Catalyzes the prenylation of para-hydroxybenzoate (PHB) with an all-trans polyprenyl group. Mediates the second step in the final reaction sequence of ubiquinone-8 (UQ-8) biosynthesis, which is the condensation of the polyisoprenoid side chain with PHB, generating the first membrane-bound Q intermediate 3-octaprenyl-4-hydroxybenzoate.</text>
</comment>
<keyword evidence="7 11" id="KW-0831">Ubiquinone biosynthesis</keyword>
<gene>
    <name evidence="11 13" type="primary">ubiA</name>
    <name evidence="13" type="ORF">NCTC10684_04486</name>
</gene>
<keyword evidence="8 11" id="KW-0812">Transmembrane</keyword>
<comment type="catalytic activity">
    <reaction evidence="11">
        <text>all-trans-octaprenyl diphosphate + 4-hydroxybenzoate = 4-hydroxy-3-(all-trans-octaprenyl)benzoate + diphosphate</text>
        <dbReference type="Rhea" id="RHEA:27782"/>
        <dbReference type="ChEBI" id="CHEBI:1617"/>
        <dbReference type="ChEBI" id="CHEBI:17879"/>
        <dbReference type="ChEBI" id="CHEBI:33019"/>
        <dbReference type="ChEBI" id="CHEBI:57711"/>
        <dbReference type="EC" id="2.5.1.39"/>
    </reaction>
</comment>
<feature type="transmembrane region" description="Helical" evidence="11">
    <location>
        <begin position="284"/>
        <end position="303"/>
    </location>
</feature>
<accession>A0A380WQK5</accession>
<feature type="transmembrane region" description="Helical" evidence="11">
    <location>
        <begin position="188"/>
        <end position="204"/>
    </location>
</feature>
<organism evidence="13 14">
    <name type="scientific">Aminobacter aminovorans</name>
    <name type="common">Chelatobacter heintzii</name>
    <dbReference type="NCBI Taxonomy" id="83263"/>
    <lineage>
        <taxon>Bacteria</taxon>
        <taxon>Pseudomonadati</taxon>
        <taxon>Pseudomonadota</taxon>
        <taxon>Alphaproteobacteria</taxon>
        <taxon>Hyphomicrobiales</taxon>
        <taxon>Phyllobacteriaceae</taxon>
        <taxon>Aminobacter</taxon>
    </lineage>
</organism>
<evidence type="ECO:0000256" key="11">
    <source>
        <dbReference type="HAMAP-Rule" id="MF_01635"/>
    </source>
</evidence>
<reference evidence="13 14" key="1">
    <citation type="submission" date="2018-06" db="EMBL/GenBank/DDBJ databases">
        <authorList>
            <consortium name="Pathogen Informatics"/>
            <person name="Doyle S."/>
        </authorList>
    </citation>
    <scope>NUCLEOTIDE SEQUENCE [LARGE SCALE GENOMIC DNA]</scope>
    <source>
        <strain evidence="13 14">NCTC10684</strain>
    </source>
</reference>
<proteinExistence type="inferred from homology"/>
<comment type="subcellular location">
    <subcellularLocation>
        <location evidence="11">Cell inner membrane</location>
        <topology evidence="11">Multi-pass membrane protein</topology>
    </subcellularLocation>
    <subcellularLocation>
        <location evidence="2">Membrane</location>
        <topology evidence="2">Multi-pass membrane protein</topology>
    </subcellularLocation>
</comment>
<dbReference type="HAMAP" id="MF_01635">
    <property type="entry name" value="UbiA"/>
    <property type="match status" value="1"/>
</dbReference>
<dbReference type="Proteomes" id="UP000254701">
    <property type="component" value="Unassembled WGS sequence"/>
</dbReference>
<evidence type="ECO:0000256" key="2">
    <source>
        <dbReference type="ARBA" id="ARBA00004141"/>
    </source>
</evidence>
<feature type="transmembrane region" description="Helical" evidence="11">
    <location>
        <begin position="235"/>
        <end position="253"/>
    </location>
</feature>
<evidence type="ECO:0000256" key="7">
    <source>
        <dbReference type="ARBA" id="ARBA00022688"/>
    </source>
</evidence>
<dbReference type="InterPro" id="IPR030470">
    <property type="entry name" value="UbiA_prenylTrfase_CS"/>
</dbReference>
<keyword evidence="4 11" id="KW-1003">Cell membrane</keyword>
<feature type="transmembrane region" description="Helical" evidence="11">
    <location>
        <begin position="109"/>
        <end position="129"/>
    </location>
</feature>
<comment type="pathway">
    <text evidence="11">Cofactor biosynthesis; ubiquinone biosynthesis.</text>
</comment>
<evidence type="ECO:0000256" key="6">
    <source>
        <dbReference type="ARBA" id="ARBA00022679"/>
    </source>
</evidence>